<organism evidence="2 3">
    <name type="scientific">Paraburkholderia edwinii</name>
    <dbReference type="NCBI Taxonomy" id="2861782"/>
    <lineage>
        <taxon>Bacteria</taxon>
        <taxon>Pseudomonadati</taxon>
        <taxon>Pseudomonadota</taxon>
        <taxon>Betaproteobacteria</taxon>
        <taxon>Burkholderiales</taxon>
        <taxon>Burkholderiaceae</taxon>
        <taxon>Paraburkholderia</taxon>
    </lineage>
</organism>
<dbReference type="SUPFAM" id="SSF51430">
    <property type="entry name" value="NAD(P)-linked oxidoreductase"/>
    <property type="match status" value="1"/>
</dbReference>
<feature type="domain" description="NADP-dependent oxidoreductase" evidence="1">
    <location>
        <begin position="4"/>
        <end position="264"/>
    </location>
</feature>
<dbReference type="InterPro" id="IPR036812">
    <property type="entry name" value="NAD(P)_OxRdtase_dom_sf"/>
</dbReference>
<evidence type="ECO:0000313" key="2">
    <source>
        <dbReference type="EMBL" id="QYD70185.1"/>
    </source>
</evidence>
<proteinExistence type="predicted"/>
<dbReference type="PANTHER" id="PTHR43312:SF1">
    <property type="entry name" value="NADP-DEPENDENT OXIDOREDUCTASE DOMAIN-CONTAINING PROTEIN"/>
    <property type="match status" value="1"/>
</dbReference>
<dbReference type="Gene3D" id="3.20.20.100">
    <property type="entry name" value="NADP-dependent oxidoreductase domain"/>
    <property type="match status" value="1"/>
</dbReference>
<dbReference type="Gene3D" id="2.60.40.10">
    <property type="entry name" value="Immunoglobulins"/>
    <property type="match status" value="1"/>
</dbReference>
<dbReference type="InterPro" id="IPR023210">
    <property type="entry name" value="NADP_OxRdtase_dom"/>
</dbReference>
<evidence type="ECO:0000313" key="3">
    <source>
        <dbReference type="Proteomes" id="UP000826462"/>
    </source>
</evidence>
<accession>A0ABX8UMF9</accession>
<name>A0ABX8UMF9_9BURK</name>
<gene>
    <name evidence="2" type="ORF">KZJ38_07740</name>
</gene>
<dbReference type="Pfam" id="PF00248">
    <property type="entry name" value="Aldo_ket_red"/>
    <property type="match status" value="1"/>
</dbReference>
<evidence type="ECO:0000259" key="1">
    <source>
        <dbReference type="Pfam" id="PF00248"/>
    </source>
</evidence>
<dbReference type="InterPro" id="IPR013783">
    <property type="entry name" value="Ig-like_fold"/>
</dbReference>
<sequence length="494" mass="54968">MRMVPQRQAVETLKRGFELGVNFVHTAPDYEGAEDLVAQAIEESGRRVMVFTQGYGNPAHFEWLFEMACLRAKKKTLDVFGIACVEDRESLNENVWGPGGMIEFLLRKKREGRLRSIFAESHGTPEYIRRLIESRVFDSILLAYNTLGFHALSYFPEPPATFENVPRNKLEIFPLARQHNVSILLMKSLGGGLACPGKAFPSRVRFSAEQNPLAAGEILRYLLEDPDVTAVVPGTASVEEAEENAKAGFAEPRINAEQEKKVESASAGMVQSLCTRCGYCDALCSRKLPVSWLFRDAYISGIGAETFETLDRLQYFHLHPDEASTCGTCDNVTCECPAGLDVKRELMHVHAAMVELKQAGKLPLTPSAIAEQQPRGPWSAKSILAEIPATWSRGASQLCRVWWENAGAVKWIPANHWTKYTGLNLVAKIGHAQQAVALRHEVEPNTRTHFSFEMTAPREPGCYSLQLFLKSVGTDIQHASDEDLEICSFPVQVE</sequence>
<dbReference type="PANTHER" id="PTHR43312">
    <property type="entry name" value="D-THREO-ALDOSE 1-DEHYDROGENASE"/>
    <property type="match status" value="1"/>
</dbReference>
<dbReference type="Proteomes" id="UP000826462">
    <property type="component" value="Chromosome 1"/>
</dbReference>
<dbReference type="SUPFAM" id="SSF46548">
    <property type="entry name" value="alpha-helical ferredoxin"/>
    <property type="match status" value="1"/>
</dbReference>
<reference evidence="2 3" key="1">
    <citation type="submission" date="2021-07" db="EMBL/GenBank/DDBJ databases">
        <title>Paraburkholderia edwinii protects Aspergillus sp. from phenazines by acting as a toxin sponge.</title>
        <authorList>
            <person name="Dahlstrom K.M."/>
            <person name="Newman D.K."/>
        </authorList>
    </citation>
    <scope>NUCLEOTIDE SEQUENCE [LARGE SCALE GENOMIC DNA]</scope>
    <source>
        <strain evidence="2 3">Pe01</strain>
    </source>
</reference>
<dbReference type="InterPro" id="IPR053135">
    <property type="entry name" value="AKR2_Oxidoreductase"/>
</dbReference>
<dbReference type="EMBL" id="CP080095">
    <property type="protein sequence ID" value="QYD70185.1"/>
    <property type="molecule type" value="Genomic_DNA"/>
</dbReference>
<keyword evidence="3" id="KW-1185">Reference proteome</keyword>
<protein>
    <submittedName>
        <fullName evidence="2">Aldo/keto reductase</fullName>
    </submittedName>
</protein>